<feature type="transmembrane region" description="Helical" evidence="1">
    <location>
        <begin position="162"/>
        <end position="181"/>
    </location>
</feature>
<proteinExistence type="predicted"/>
<protein>
    <submittedName>
        <fullName evidence="2">Uncharacterized protein</fullName>
    </submittedName>
</protein>
<feature type="transmembrane region" description="Helical" evidence="1">
    <location>
        <begin position="77"/>
        <end position="97"/>
    </location>
</feature>
<dbReference type="EMBL" id="JAGTPX010000018">
    <property type="protein sequence ID" value="MBR8671127.1"/>
    <property type="molecule type" value="Genomic_DNA"/>
</dbReference>
<gene>
    <name evidence="2" type="ORF">KD144_16450</name>
</gene>
<feature type="transmembrane region" description="Helical" evidence="1">
    <location>
        <begin position="132"/>
        <end position="150"/>
    </location>
</feature>
<keyword evidence="1" id="KW-0472">Membrane</keyword>
<evidence type="ECO:0000256" key="1">
    <source>
        <dbReference type="SAM" id="Phobius"/>
    </source>
</evidence>
<keyword evidence="1" id="KW-0812">Transmembrane</keyword>
<name>A0A941JRU0_NIACI</name>
<feature type="transmembrane region" description="Helical" evidence="1">
    <location>
        <begin position="103"/>
        <end position="125"/>
    </location>
</feature>
<dbReference type="RefSeq" id="WP_212120131.1">
    <property type="nucleotide sequence ID" value="NZ_JAGTPX020000019.1"/>
</dbReference>
<feature type="transmembrane region" description="Helical" evidence="1">
    <location>
        <begin position="53"/>
        <end position="70"/>
    </location>
</feature>
<dbReference type="AlphaFoldDB" id="A0A941JRU0"/>
<feature type="transmembrane region" description="Helical" evidence="1">
    <location>
        <begin position="6"/>
        <end position="23"/>
    </location>
</feature>
<dbReference type="PIRSF" id="PIRSF036710">
    <property type="entry name" value="YphA_Bacsu"/>
    <property type="match status" value="1"/>
</dbReference>
<sequence length="203" mass="24259">MMAGSIFLFCTWFLWIFTTFFMDKRNQKRTEYSIYLLLAIILSELNWEWQHVRFSILPLVVLVISFFYTSRLHWKKSMYCIVSSFFVMLAYITYELMAIIDPIWVFIPGVWLKASVLFILVILLHRNIVCQILILSIGSMMGDIVLSFVLRSYQMNYSIGSIHFFDSFMLGMLGMISLFYLKMTLARWEQYVFMLEKERQKNV</sequence>
<dbReference type="InterPro" id="IPR014617">
    <property type="entry name" value="YphA_Bacsu"/>
</dbReference>
<accession>A0A941JRU0</accession>
<evidence type="ECO:0000313" key="2">
    <source>
        <dbReference type="EMBL" id="MBR8671127.1"/>
    </source>
</evidence>
<organism evidence="2">
    <name type="scientific">Niallia circulans</name>
    <name type="common">Bacillus circulans</name>
    <dbReference type="NCBI Taxonomy" id="1397"/>
    <lineage>
        <taxon>Bacteria</taxon>
        <taxon>Bacillati</taxon>
        <taxon>Bacillota</taxon>
        <taxon>Bacilli</taxon>
        <taxon>Bacillales</taxon>
        <taxon>Bacillaceae</taxon>
        <taxon>Niallia</taxon>
    </lineage>
</organism>
<keyword evidence="1" id="KW-1133">Transmembrane helix</keyword>
<dbReference type="Pfam" id="PF24124">
    <property type="entry name" value="YphA"/>
    <property type="match status" value="1"/>
</dbReference>
<reference evidence="2" key="1">
    <citation type="submission" date="2021-04" db="EMBL/GenBank/DDBJ databases">
        <title>Genomic analysis of electroactive and textile dye degrading Bacillus circulans strain: DC10 isolated from constructed wetland-microbial fuel cells treating textile dye wastewaters.</title>
        <authorList>
            <person name="Patel D.U."/>
            <person name="Desai C.R."/>
        </authorList>
    </citation>
    <scope>NUCLEOTIDE SEQUENCE</scope>
    <source>
        <strain evidence="2">DC10</strain>
    </source>
</reference>
<comment type="caution">
    <text evidence="2">The sequence shown here is derived from an EMBL/GenBank/DDBJ whole genome shotgun (WGS) entry which is preliminary data.</text>
</comment>